<dbReference type="RefSeq" id="WP_108736530.1">
    <property type="nucleotide sequence ID" value="NZ_CP020919.1"/>
</dbReference>
<keyword evidence="1" id="KW-0472">Membrane</keyword>
<gene>
    <name evidence="2" type="ORF">FK004_06510</name>
</gene>
<feature type="transmembrane region" description="Helical" evidence="1">
    <location>
        <begin position="41"/>
        <end position="63"/>
    </location>
</feature>
<dbReference type="EMBL" id="CP020919">
    <property type="protein sequence ID" value="AWG24906.1"/>
    <property type="molecule type" value="Genomic_DNA"/>
</dbReference>
<feature type="transmembrane region" description="Helical" evidence="1">
    <location>
        <begin position="145"/>
        <end position="167"/>
    </location>
</feature>
<organism evidence="2 3">
    <name type="scientific">Flavobacterium kingsejongi</name>
    <dbReference type="NCBI Taxonomy" id="1678728"/>
    <lineage>
        <taxon>Bacteria</taxon>
        <taxon>Pseudomonadati</taxon>
        <taxon>Bacteroidota</taxon>
        <taxon>Flavobacteriia</taxon>
        <taxon>Flavobacteriales</taxon>
        <taxon>Flavobacteriaceae</taxon>
        <taxon>Flavobacterium</taxon>
    </lineage>
</organism>
<evidence type="ECO:0000313" key="3">
    <source>
        <dbReference type="Proteomes" id="UP000244677"/>
    </source>
</evidence>
<sequence>MNNLDDLKAIWHSAQTDSLPTSDGMISMIKEFRSQKLRKKWMVIIASCFLFGLMITVLCTVSFTVMTTYIGGGMIALSCILLAIINFRSLKRFNQLDECSNLEFLSFVEQTRQNQIYYYKNTQVVLLLFSSVGLLLYLYEASVRNAVASIVIYALCVMYLLIMWLYIRPRYFRKNAEKLNETISRLKNISKQLQHDEK</sequence>
<keyword evidence="1" id="KW-0812">Transmembrane</keyword>
<name>A0A2S1LMQ5_9FLAO</name>
<reference evidence="2 3" key="1">
    <citation type="submission" date="2017-04" db="EMBL/GenBank/DDBJ databases">
        <title>Complete genome sequence of Flavobacterium kingsejong AJ004.</title>
        <authorList>
            <person name="Lee P.C."/>
        </authorList>
    </citation>
    <scope>NUCLEOTIDE SEQUENCE [LARGE SCALE GENOMIC DNA]</scope>
    <source>
        <strain evidence="2 3">AJ004</strain>
    </source>
</reference>
<evidence type="ECO:0000313" key="2">
    <source>
        <dbReference type="EMBL" id="AWG24906.1"/>
    </source>
</evidence>
<accession>A0A2S1LMQ5</accession>
<protein>
    <submittedName>
        <fullName evidence="2">Uncharacterized protein</fullName>
    </submittedName>
</protein>
<dbReference type="Proteomes" id="UP000244677">
    <property type="component" value="Chromosome"/>
</dbReference>
<proteinExistence type="predicted"/>
<keyword evidence="1" id="KW-1133">Transmembrane helix</keyword>
<dbReference type="OrthoDB" id="795301at2"/>
<dbReference type="KEGG" id="fki:FK004_06510"/>
<evidence type="ECO:0000256" key="1">
    <source>
        <dbReference type="SAM" id="Phobius"/>
    </source>
</evidence>
<feature type="transmembrane region" description="Helical" evidence="1">
    <location>
        <begin position="122"/>
        <end position="139"/>
    </location>
</feature>
<dbReference type="AlphaFoldDB" id="A0A2S1LMQ5"/>
<keyword evidence="3" id="KW-1185">Reference proteome</keyword>
<feature type="transmembrane region" description="Helical" evidence="1">
    <location>
        <begin position="69"/>
        <end position="87"/>
    </location>
</feature>